<dbReference type="InParanoid" id="A0A024GTE9"/>
<reference evidence="2 3" key="1">
    <citation type="submission" date="2012-05" db="EMBL/GenBank/DDBJ databases">
        <title>Recombination and specialization in a pathogen metapopulation.</title>
        <authorList>
            <person name="Gardiner A."/>
            <person name="Kemen E."/>
            <person name="Schultz-Larsen T."/>
            <person name="MacLean D."/>
            <person name="Van Oosterhout C."/>
            <person name="Jones J.D.G."/>
        </authorList>
    </citation>
    <scope>NUCLEOTIDE SEQUENCE [LARGE SCALE GENOMIC DNA]</scope>
    <source>
        <strain evidence="2 3">Ac Nc2</strain>
    </source>
</reference>
<comment type="caution">
    <text evidence="2">The sequence shown here is derived from an EMBL/GenBank/DDBJ whole genome shotgun (WGS) entry which is preliminary data.</text>
</comment>
<dbReference type="AlphaFoldDB" id="A0A024GTE9"/>
<dbReference type="InterPro" id="IPR001279">
    <property type="entry name" value="Metallo-B-lactamas"/>
</dbReference>
<dbReference type="Proteomes" id="UP000053237">
    <property type="component" value="Unassembled WGS sequence"/>
</dbReference>
<dbReference type="OrthoDB" id="341300at2759"/>
<accession>A0A024GTE9</accession>
<keyword evidence="3" id="KW-1185">Reference proteome</keyword>
<dbReference type="SUPFAM" id="SSF56281">
    <property type="entry name" value="Metallo-hydrolase/oxidoreductase"/>
    <property type="match status" value="1"/>
</dbReference>
<evidence type="ECO:0000313" key="2">
    <source>
        <dbReference type="EMBL" id="CCI50233.1"/>
    </source>
</evidence>
<gene>
    <name evidence="2" type="ORF">BN9_118280</name>
</gene>
<feature type="domain" description="Metallo-beta-lactamase" evidence="1">
    <location>
        <begin position="57"/>
        <end position="267"/>
    </location>
</feature>
<dbReference type="PANTHER" id="PTHR42663">
    <property type="entry name" value="HYDROLASE C777.06C-RELATED-RELATED"/>
    <property type="match status" value="1"/>
</dbReference>
<dbReference type="Pfam" id="PF12706">
    <property type="entry name" value="Lactamase_B_2"/>
    <property type="match status" value="1"/>
</dbReference>
<dbReference type="CDD" id="cd16279">
    <property type="entry name" value="metallo-hydrolase-like_MBL-fold"/>
    <property type="match status" value="1"/>
</dbReference>
<evidence type="ECO:0000259" key="1">
    <source>
        <dbReference type="Pfam" id="PF12706"/>
    </source>
</evidence>
<proteinExistence type="predicted"/>
<dbReference type="STRING" id="65357.A0A024GTE9"/>
<name>A0A024GTE9_9STRA</name>
<dbReference type="EMBL" id="CAIX01000425">
    <property type="protein sequence ID" value="CCI50233.1"/>
    <property type="molecule type" value="Genomic_DNA"/>
</dbReference>
<dbReference type="PANTHER" id="PTHR42663:SF6">
    <property type="entry name" value="HYDROLASE C777.06C-RELATED"/>
    <property type="match status" value="1"/>
</dbReference>
<protein>
    <recommendedName>
        <fullName evidence="1">Metallo-beta-lactamase domain-containing protein</fullName>
    </recommendedName>
</protein>
<dbReference type="InterPro" id="IPR036866">
    <property type="entry name" value="RibonucZ/Hydroxyglut_hydro"/>
</dbReference>
<dbReference type="Gene3D" id="3.60.15.10">
    <property type="entry name" value="Ribonuclease Z/Hydroxyacylglutathione hydrolase-like"/>
    <property type="match status" value="1"/>
</dbReference>
<organism evidence="2 3">
    <name type="scientific">Albugo candida</name>
    <dbReference type="NCBI Taxonomy" id="65357"/>
    <lineage>
        <taxon>Eukaryota</taxon>
        <taxon>Sar</taxon>
        <taxon>Stramenopiles</taxon>
        <taxon>Oomycota</taxon>
        <taxon>Peronosporomycetes</taxon>
        <taxon>Albuginales</taxon>
        <taxon>Albuginaceae</taxon>
        <taxon>Albugo</taxon>
    </lineage>
</organism>
<evidence type="ECO:0000313" key="3">
    <source>
        <dbReference type="Proteomes" id="UP000053237"/>
    </source>
</evidence>
<sequence>MEVYVLGCGPSSSVPSMRCLLSSGCDVCKEAYENPTSRNHRLNPSILIRVKSSKGTRNILIDCGKTFRQASLRLFPKLQIDTIDAILLTHDHADAIFGLDDIREVQSFHEEIDPITKESLKVSSGALPVFCNKETQRQIESKFPYLCQSENLSARWVAQISFSLALPLQRLSVHGCDFVPIPVLHGDDYYAYGYVFGFEVGKCFVYISDVSHVPPQTMQYLVNRTDPIDILMIDALNTERRHSTHMNLPDVINLVLKLRPKQTYLTGMSHDFDYNKTNAELRDLPALDNLKVEMAYDGLCIIL</sequence>